<dbReference type="AlphaFoldDB" id="A0A059FPK3"/>
<comment type="similarity">
    <text evidence="2">Belongs to the MerT family.</text>
</comment>
<comment type="caution">
    <text evidence="16">The sequence shown here is derived from an EMBL/GenBank/DDBJ whole genome shotgun (WGS) entry which is preliminary data.</text>
</comment>
<keyword evidence="6" id="KW-1003">Cell membrane</keyword>
<dbReference type="InterPro" id="IPR003457">
    <property type="entry name" value="Transprt_MerT"/>
</dbReference>
<organism evidence="16 17">
    <name type="scientific">Hyphomonas hirschiana VP5</name>
    <dbReference type="NCBI Taxonomy" id="1280951"/>
    <lineage>
        <taxon>Bacteria</taxon>
        <taxon>Pseudomonadati</taxon>
        <taxon>Pseudomonadota</taxon>
        <taxon>Alphaproteobacteria</taxon>
        <taxon>Hyphomonadales</taxon>
        <taxon>Hyphomonadaceae</taxon>
        <taxon>Hyphomonas</taxon>
    </lineage>
</organism>
<dbReference type="OrthoDB" id="9813737at2"/>
<dbReference type="Pfam" id="PF02411">
    <property type="entry name" value="MerT"/>
    <property type="match status" value="1"/>
</dbReference>
<dbReference type="GO" id="GO:0015097">
    <property type="term" value="F:mercury ion transmembrane transporter activity"/>
    <property type="evidence" value="ECO:0007669"/>
    <property type="project" value="InterPro"/>
</dbReference>
<evidence type="ECO:0000256" key="6">
    <source>
        <dbReference type="ARBA" id="ARBA00022475"/>
    </source>
</evidence>
<evidence type="ECO:0000256" key="3">
    <source>
        <dbReference type="ARBA" id="ARBA00017053"/>
    </source>
</evidence>
<protein>
    <recommendedName>
        <fullName evidence="3">Mercuric transport protein MerT</fullName>
    </recommendedName>
    <alternativeName>
        <fullName evidence="13">Mercury ion transport protein</fullName>
    </alternativeName>
</protein>
<comment type="subcellular location">
    <subcellularLocation>
        <location evidence="1">Cell inner membrane</location>
        <topology evidence="1">Multi-pass membrane protein</topology>
    </subcellularLocation>
</comment>
<evidence type="ECO:0000256" key="11">
    <source>
        <dbReference type="ARBA" id="ARBA00022989"/>
    </source>
</evidence>
<keyword evidence="8 15" id="KW-0812">Transmembrane</keyword>
<keyword evidence="10" id="KW-0476">Mercury</keyword>
<keyword evidence="4" id="KW-0813">Transport</keyword>
<dbReference type="EMBL" id="ARYI01000009">
    <property type="protein sequence ID" value="KCZ92522.1"/>
    <property type="molecule type" value="Genomic_DNA"/>
</dbReference>
<feature type="transmembrane region" description="Helical" evidence="15">
    <location>
        <begin position="21"/>
        <end position="48"/>
    </location>
</feature>
<dbReference type="Gene3D" id="1.10.287.910">
    <property type="entry name" value="bacterial mercury transporter, merf"/>
    <property type="match status" value="1"/>
</dbReference>
<dbReference type="Proteomes" id="UP000025061">
    <property type="component" value="Unassembled WGS sequence"/>
</dbReference>
<evidence type="ECO:0000256" key="2">
    <source>
        <dbReference type="ARBA" id="ARBA00008224"/>
    </source>
</evidence>
<evidence type="ECO:0000256" key="1">
    <source>
        <dbReference type="ARBA" id="ARBA00004429"/>
    </source>
</evidence>
<comment type="function">
    <text evidence="14">Involved in mercury resistance. Probably transfers a mercuric ion from the periplasmic Hg(2+)-binding protein MerP to the cytoplasmic mercuric reductase MerA.</text>
</comment>
<keyword evidence="17" id="KW-1185">Reference proteome</keyword>
<evidence type="ECO:0000256" key="5">
    <source>
        <dbReference type="ARBA" id="ARBA00022466"/>
    </source>
</evidence>
<evidence type="ECO:0000313" key="16">
    <source>
        <dbReference type="EMBL" id="KCZ92522.1"/>
    </source>
</evidence>
<evidence type="ECO:0000313" key="17">
    <source>
        <dbReference type="Proteomes" id="UP000025061"/>
    </source>
</evidence>
<accession>A0A059FPK3</accession>
<evidence type="ECO:0000256" key="13">
    <source>
        <dbReference type="ARBA" id="ARBA00030934"/>
    </source>
</evidence>
<keyword evidence="11 15" id="KW-1133">Transmembrane helix</keyword>
<evidence type="ECO:0000256" key="10">
    <source>
        <dbReference type="ARBA" id="ARBA00022914"/>
    </source>
</evidence>
<dbReference type="GO" id="GO:0005886">
    <property type="term" value="C:plasma membrane"/>
    <property type="evidence" value="ECO:0007669"/>
    <property type="project" value="UniProtKB-SubCell"/>
</dbReference>
<evidence type="ECO:0000256" key="12">
    <source>
        <dbReference type="ARBA" id="ARBA00023136"/>
    </source>
</evidence>
<gene>
    <name evidence="16" type="ORF">HHI_11101</name>
</gene>
<dbReference type="PATRIC" id="fig|1280951.3.peg.2236"/>
<evidence type="ECO:0000256" key="14">
    <source>
        <dbReference type="ARBA" id="ARBA00045720"/>
    </source>
</evidence>
<proteinExistence type="inferred from homology"/>
<keyword evidence="5" id="KW-0475">Mercuric resistance</keyword>
<dbReference type="PROSITE" id="PS51257">
    <property type="entry name" value="PROKAR_LIPOPROTEIN"/>
    <property type="match status" value="1"/>
</dbReference>
<dbReference type="RefSeq" id="WP_011646695.1">
    <property type="nucleotide sequence ID" value="NZ_ARYI01000009.1"/>
</dbReference>
<evidence type="ECO:0000256" key="7">
    <source>
        <dbReference type="ARBA" id="ARBA00022519"/>
    </source>
</evidence>
<evidence type="ECO:0000256" key="4">
    <source>
        <dbReference type="ARBA" id="ARBA00022448"/>
    </source>
</evidence>
<sequence>MSDKTNGSGNDRRSSWLIAGGVLGTFLASSCCILPLILISVGVTGAWIGQLTLLEPYKPVFMLIAAGFLAAGFWEVYFRKGKHCEDGSDCARPAPSWIKQVALWGGALIVFAALTIETWAPLFY</sequence>
<feature type="transmembrane region" description="Helical" evidence="15">
    <location>
        <begin position="60"/>
        <end position="78"/>
    </location>
</feature>
<dbReference type="GO" id="GO:0046872">
    <property type="term" value="F:metal ion binding"/>
    <property type="evidence" value="ECO:0007669"/>
    <property type="project" value="UniProtKB-KW"/>
</dbReference>
<evidence type="ECO:0000256" key="15">
    <source>
        <dbReference type="SAM" id="Phobius"/>
    </source>
</evidence>
<name>A0A059FPK3_9PROT</name>
<feature type="transmembrane region" description="Helical" evidence="15">
    <location>
        <begin position="101"/>
        <end position="122"/>
    </location>
</feature>
<keyword evidence="12 15" id="KW-0472">Membrane</keyword>
<keyword evidence="7" id="KW-0997">Cell inner membrane</keyword>
<evidence type="ECO:0000256" key="8">
    <source>
        <dbReference type="ARBA" id="ARBA00022692"/>
    </source>
</evidence>
<reference evidence="16 17" key="1">
    <citation type="submission" date="2013-04" db="EMBL/GenBank/DDBJ databases">
        <title>Hyphomonas hirschiana VP5 Genome Sequencing.</title>
        <authorList>
            <person name="Lai Q."/>
            <person name="Shao Z."/>
        </authorList>
    </citation>
    <scope>NUCLEOTIDE SEQUENCE [LARGE SCALE GENOMIC DNA]</scope>
    <source>
        <strain evidence="16 17">VP5</strain>
    </source>
</reference>
<evidence type="ECO:0000256" key="9">
    <source>
        <dbReference type="ARBA" id="ARBA00022723"/>
    </source>
</evidence>
<keyword evidence="9" id="KW-0479">Metal-binding</keyword>